<name>X0SET6_9ZZZZ</name>
<feature type="non-terminal residue" evidence="1">
    <location>
        <position position="1"/>
    </location>
</feature>
<comment type="caution">
    <text evidence="1">The sequence shown here is derived from an EMBL/GenBank/DDBJ whole genome shotgun (WGS) entry which is preliminary data.</text>
</comment>
<proteinExistence type="predicted"/>
<protein>
    <submittedName>
        <fullName evidence="1">Uncharacterized protein</fullName>
    </submittedName>
</protein>
<dbReference type="AlphaFoldDB" id="X0SET6"/>
<dbReference type="EMBL" id="BARS01004521">
    <property type="protein sequence ID" value="GAF79504.1"/>
    <property type="molecule type" value="Genomic_DNA"/>
</dbReference>
<accession>X0SET6</accession>
<evidence type="ECO:0000313" key="1">
    <source>
        <dbReference type="EMBL" id="GAF79504.1"/>
    </source>
</evidence>
<sequence>DILKRLFPKIEEIYGNPSYQNTRLSEWRKNKRICSPDIFERFFGLNIPISEISQQEMETLLSLANSTDTFTDALLSLNRDGRIVRFLDLMEDYTESDIIEDNIENIITVLMDIGDLFPDDEIGFLQMGTSMRILRIFHQLSQRFSSEEKRFEIFSNAIKKADRSLYILTHEVGVQGQQHGKYGLKEKPDPEEKRTISSKHLPTLEKLALGKIKAWANDGRLIKHKKLVPILYDWQRWGSTQEVKQYVNSTVSDDEGLVHFITGFLSKSISHGMGMTGMPDYVGRTKWYINMKNVKNFIDVDKISPRVRKIHESQRTKDFDDEKKLALKIFLDSVDGKIQDEF</sequence>
<organism evidence="1">
    <name type="scientific">marine sediment metagenome</name>
    <dbReference type="NCBI Taxonomy" id="412755"/>
    <lineage>
        <taxon>unclassified sequences</taxon>
        <taxon>metagenomes</taxon>
        <taxon>ecological metagenomes</taxon>
    </lineage>
</organism>
<gene>
    <name evidence="1" type="ORF">S01H1_08836</name>
</gene>
<reference evidence="1" key="1">
    <citation type="journal article" date="2014" name="Front. Microbiol.">
        <title>High frequency of phylogenetically diverse reductive dehalogenase-homologous genes in deep subseafloor sedimentary metagenomes.</title>
        <authorList>
            <person name="Kawai M."/>
            <person name="Futagami T."/>
            <person name="Toyoda A."/>
            <person name="Takaki Y."/>
            <person name="Nishi S."/>
            <person name="Hori S."/>
            <person name="Arai W."/>
            <person name="Tsubouchi T."/>
            <person name="Morono Y."/>
            <person name="Uchiyama I."/>
            <person name="Ito T."/>
            <person name="Fujiyama A."/>
            <person name="Inagaki F."/>
            <person name="Takami H."/>
        </authorList>
    </citation>
    <scope>NUCLEOTIDE SEQUENCE</scope>
    <source>
        <strain evidence="1">Expedition CK06-06</strain>
    </source>
</reference>